<dbReference type="GeneID" id="39988686"/>
<evidence type="ECO:0000313" key="4">
    <source>
        <dbReference type="Proteomes" id="UP000192257"/>
    </source>
</evidence>
<feature type="compositionally biased region" description="Polar residues" evidence="1">
    <location>
        <begin position="364"/>
        <end position="376"/>
    </location>
</feature>
<dbReference type="OrthoDB" id="245998at2759"/>
<feature type="region of interest" description="Disordered" evidence="1">
    <location>
        <begin position="61"/>
        <end position="141"/>
    </location>
</feature>
<feature type="compositionally biased region" description="Polar residues" evidence="1">
    <location>
        <begin position="7"/>
        <end position="19"/>
    </location>
</feature>
<feature type="region of interest" description="Disordered" evidence="1">
    <location>
        <begin position="1"/>
        <end position="20"/>
    </location>
</feature>
<feature type="compositionally biased region" description="Polar residues" evidence="1">
    <location>
        <begin position="720"/>
        <end position="729"/>
    </location>
</feature>
<feature type="region of interest" description="Disordered" evidence="1">
    <location>
        <begin position="257"/>
        <end position="568"/>
    </location>
</feature>
<feature type="compositionally biased region" description="Low complexity" evidence="1">
    <location>
        <begin position="302"/>
        <end position="328"/>
    </location>
</feature>
<dbReference type="Pfam" id="PF23398">
    <property type="entry name" value="FAZ1_cons"/>
    <property type="match status" value="1"/>
</dbReference>
<proteinExistence type="predicted"/>
<dbReference type="AlphaFoldDB" id="A0A1X0NMH5"/>
<feature type="compositionally biased region" description="Polar residues" evidence="1">
    <location>
        <begin position="77"/>
        <end position="87"/>
    </location>
</feature>
<feature type="domain" description="Flagellar attachment zone protein 1 conserved" evidence="2">
    <location>
        <begin position="147"/>
        <end position="235"/>
    </location>
</feature>
<feature type="compositionally biased region" description="Low complexity" evidence="1">
    <location>
        <begin position="130"/>
        <end position="141"/>
    </location>
</feature>
<feature type="compositionally biased region" description="Acidic residues" evidence="1">
    <location>
        <begin position="283"/>
        <end position="301"/>
    </location>
</feature>
<name>A0A1X0NMH5_9TRYP</name>
<reference evidence="3 4" key="1">
    <citation type="submission" date="2017-03" db="EMBL/GenBank/DDBJ databases">
        <title>An alternative strategy for trypanosome survival in the mammalian bloodstream revealed through genome and transcriptome analysis of the ubiquitous bovine parasite Trypanosoma (Megatrypanum) theileri.</title>
        <authorList>
            <person name="Kelly S."/>
            <person name="Ivens A."/>
            <person name="Mott A."/>
            <person name="O'Neill E."/>
            <person name="Emms D."/>
            <person name="Macleod O."/>
            <person name="Voorheis P."/>
            <person name="Matthews J."/>
            <person name="Matthews K."/>
            <person name="Carrington M."/>
        </authorList>
    </citation>
    <scope>NUCLEOTIDE SEQUENCE [LARGE SCALE GENOMIC DNA]</scope>
    <source>
        <strain evidence="3">Edinburgh</strain>
    </source>
</reference>
<evidence type="ECO:0000256" key="1">
    <source>
        <dbReference type="SAM" id="MobiDB-lite"/>
    </source>
</evidence>
<dbReference type="Proteomes" id="UP000192257">
    <property type="component" value="Unassembled WGS sequence"/>
</dbReference>
<feature type="region of interest" description="Disordered" evidence="1">
    <location>
        <begin position="666"/>
        <end position="746"/>
    </location>
</feature>
<feature type="compositionally biased region" description="Low complexity" evidence="1">
    <location>
        <begin position="263"/>
        <end position="273"/>
    </location>
</feature>
<comment type="caution">
    <text evidence="3">The sequence shown here is derived from an EMBL/GenBank/DDBJ whole genome shotgun (WGS) entry which is preliminary data.</text>
</comment>
<evidence type="ECO:0000259" key="2">
    <source>
        <dbReference type="Pfam" id="PF23398"/>
    </source>
</evidence>
<dbReference type="STRING" id="67003.A0A1X0NMH5"/>
<feature type="compositionally biased region" description="Basic and acidic residues" evidence="1">
    <location>
        <begin position="89"/>
        <end position="103"/>
    </location>
</feature>
<feature type="compositionally biased region" description="Polar residues" evidence="1">
    <location>
        <begin position="343"/>
        <end position="356"/>
    </location>
</feature>
<feature type="compositionally biased region" description="Polar residues" evidence="1">
    <location>
        <begin position="518"/>
        <end position="536"/>
    </location>
</feature>
<sequence>MLVDEALNTQAANNNNGLSKTHAHVSDEVCNSPHAATAPAGSALHGLSAPPRRLSLRARDAEGHAANHTEPVKTPRRPSTQELQQHPSPHADAKKATGPRDEGETFSEFGSEAPEAATAAPPKPLPRPTPNTTSTTVTKTPTGAVAVTTHRRSFHGSGWASLLSSARDTVERTLLNETSQAVRIPDNSIRIVSLEMDGDRMVAEIALVHEPTFTETTVQQALDTYPFDGMRMLLQIHDEKPQQPTGLGAVLAGMAGHKDDSVNKNNNNNNSHNVVKDGHESESVSDPESLELVEEKGDEEASAATRTPTAAAVPEAEGGAPTTTAAAEAKPKDSEHTEKPKAQDNTAKSPKANTPTHKGKEASTPRTAGSPRGTSNATAAKAPRTPRTGNKTDAAKAPRTPRTAGSPRGTSNATAAKAPRTPRTPHAGNKTDAAAAPRTPRTPHAGNKTDAAAAPRTPRTQHAGNKADAAKAPRTPRTTRPSGGISPERRGSRSPRGGSPPPPGTYFSLRSPRAGNATLYSTISHTPRTYGSTTPRRPSRHNAGDRAASSERARSHTPTGRGGRNSEQLHQQALACNAILEKWRNNGLLRRNDPPIPPQRVIRLGCSLGPHTPRMSIPAAASDADSHPVEQRSASNGARSGDENGITMNYHAVAVKRIYSFHDENEENHIPPASAPDPEDTESDHYPYQYHSKPQSQSQPRRHSPLKDTPGISHGLRSPVRNNRTQTQSEDVHHGSAPSEGTSIEWEEVYITEEVRCE</sequence>
<feature type="compositionally biased region" description="Low complexity" evidence="1">
    <location>
        <begin position="413"/>
        <end position="443"/>
    </location>
</feature>
<gene>
    <name evidence="3" type="ORF">TM35_000331500</name>
</gene>
<feature type="compositionally biased region" description="Basic and acidic residues" evidence="1">
    <location>
        <begin position="542"/>
        <end position="554"/>
    </location>
</feature>
<organism evidence="3 4">
    <name type="scientific">Trypanosoma theileri</name>
    <dbReference type="NCBI Taxonomy" id="67003"/>
    <lineage>
        <taxon>Eukaryota</taxon>
        <taxon>Discoba</taxon>
        <taxon>Euglenozoa</taxon>
        <taxon>Kinetoplastea</taxon>
        <taxon>Metakinetoplastina</taxon>
        <taxon>Trypanosomatida</taxon>
        <taxon>Trypanosomatidae</taxon>
        <taxon>Trypanosoma</taxon>
    </lineage>
</organism>
<protein>
    <recommendedName>
        <fullName evidence="2">Flagellar attachment zone protein 1 conserved domain-containing protein</fullName>
    </recommendedName>
</protein>
<feature type="region of interest" description="Disordered" evidence="1">
    <location>
        <begin position="613"/>
        <end position="645"/>
    </location>
</feature>
<feature type="compositionally biased region" description="Low complexity" evidence="1">
    <location>
        <begin position="377"/>
        <end position="388"/>
    </location>
</feature>
<feature type="compositionally biased region" description="Low complexity" evidence="1">
    <location>
        <begin position="451"/>
        <end position="460"/>
    </location>
</feature>
<dbReference type="InterPro" id="IPR056614">
    <property type="entry name" value="FAZ1_cons"/>
</dbReference>
<feature type="compositionally biased region" description="Basic and acidic residues" evidence="1">
    <location>
        <begin position="61"/>
        <end position="73"/>
    </location>
</feature>
<keyword evidence="4" id="KW-1185">Reference proteome</keyword>
<dbReference type="EMBL" id="NBCO01000033">
    <property type="protein sequence ID" value="ORC85693.1"/>
    <property type="molecule type" value="Genomic_DNA"/>
</dbReference>
<dbReference type="VEuPathDB" id="TriTrypDB:TM35_000331500"/>
<feature type="compositionally biased region" description="Basic and acidic residues" evidence="1">
    <location>
        <begin position="329"/>
        <end position="342"/>
    </location>
</feature>
<accession>A0A1X0NMH5</accession>
<dbReference type="RefSeq" id="XP_028879759.1">
    <property type="nucleotide sequence ID" value="XM_029028906.1"/>
</dbReference>
<evidence type="ECO:0000313" key="3">
    <source>
        <dbReference type="EMBL" id="ORC85693.1"/>
    </source>
</evidence>